<evidence type="ECO:0000256" key="1">
    <source>
        <dbReference type="ARBA" id="ARBA00023284"/>
    </source>
</evidence>
<dbReference type="InterPro" id="IPR036249">
    <property type="entry name" value="Thioredoxin-like_sf"/>
</dbReference>
<keyword evidence="1" id="KW-0676">Redox-active center</keyword>
<dbReference type="GO" id="GO:0005737">
    <property type="term" value="C:cytoplasm"/>
    <property type="evidence" value="ECO:0007669"/>
    <property type="project" value="TreeGrafter"/>
</dbReference>
<dbReference type="PROSITE" id="PS51354">
    <property type="entry name" value="GLUTAREDOXIN_2"/>
    <property type="match status" value="1"/>
</dbReference>
<dbReference type="PRINTS" id="PR00160">
    <property type="entry name" value="GLUTAREDOXIN"/>
</dbReference>
<dbReference type="CDD" id="cd03419">
    <property type="entry name" value="GRX_GRXh_1_2_like"/>
    <property type="match status" value="1"/>
</dbReference>
<evidence type="ECO:0000313" key="3">
    <source>
        <dbReference type="EMBL" id="CAG8513486.1"/>
    </source>
</evidence>
<organism evidence="3 4">
    <name type="scientific">Ambispora leptoticha</name>
    <dbReference type="NCBI Taxonomy" id="144679"/>
    <lineage>
        <taxon>Eukaryota</taxon>
        <taxon>Fungi</taxon>
        <taxon>Fungi incertae sedis</taxon>
        <taxon>Mucoromycota</taxon>
        <taxon>Glomeromycotina</taxon>
        <taxon>Glomeromycetes</taxon>
        <taxon>Archaeosporales</taxon>
        <taxon>Ambisporaceae</taxon>
        <taxon>Ambispora</taxon>
    </lineage>
</organism>
<name>A0A9N8ZZB7_9GLOM</name>
<dbReference type="PANTHER" id="PTHR45694:SF18">
    <property type="entry name" value="GLUTAREDOXIN-1-RELATED"/>
    <property type="match status" value="1"/>
</dbReference>
<dbReference type="NCBIfam" id="TIGR02180">
    <property type="entry name" value="GRX_euk"/>
    <property type="match status" value="1"/>
</dbReference>
<sequence length="120" mass="13645">FLFNTTFTTFTPTSLGNMSDVKSFVEDTINENSVVLFTKSYCPYCREAVQTFKELNEGYVEYQLDNMTNGSDIQNYLLQKTKQRTVPNIFINQQHIGGNDDLQAAKSSGRLKNLLNRGTL</sequence>
<proteinExistence type="predicted"/>
<protein>
    <submittedName>
        <fullName evidence="3">4630_t:CDS:1</fullName>
    </submittedName>
</protein>
<feature type="non-terminal residue" evidence="3">
    <location>
        <position position="120"/>
    </location>
</feature>
<dbReference type="SUPFAM" id="SSF52833">
    <property type="entry name" value="Thioredoxin-like"/>
    <property type="match status" value="1"/>
</dbReference>
<keyword evidence="4" id="KW-1185">Reference proteome</keyword>
<dbReference type="GO" id="GO:0034599">
    <property type="term" value="P:cellular response to oxidative stress"/>
    <property type="evidence" value="ECO:0007669"/>
    <property type="project" value="TreeGrafter"/>
</dbReference>
<feature type="domain" description="Glutaredoxin" evidence="2">
    <location>
        <begin position="34"/>
        <end position="96"/>
    </location>
</feature>
<dbReference type="GO" id="GO:0004602">
    <property type="term" value="F:glutathione peroxidase activity"/>
    <property type="evidence" value="ECO:0007669"/>
    <property type="project" value="UniProtKB-ARBA"/>
</dbReference>
<dbReference type="InterPro" id="IPR002109">
    <property type="entry name" value="Glutaredoxin"/>
</dbReference>
<comment type="caution">
    <text evidence="3">The sequence shown here is derived from an EMBL/GenBank/DDBJ whole genome shotgun (WGS) entry which is preliminary data.</text>
</comment>
<dbReference type="PANTHER" id="PTHR45694">
    <property type="entry name" value="GLUTAREDOXIN 2"/>
    <property type="match status" value="1"/>
</dbReference>
<dbReference type="OrthoDB" id="418495at2759"/>
<dbReference type="GO" id="GO:0015038">
    <property type="term" value="F:glutathione disulfide oxidoreductase activity"/>
    <property type="evidence" value="ECO:0007669"/>
    <property type="project" value="TreeGrafter"/>
</dbReference>
<dbReference type="AlphaFoldDB" id="A0A9N8ZZB7"/>
<evidence type="ECO:0000313" key="4">
    <source>
        <dbReference type="Proteomes" id="UP000789508"/>
    </source>
</evidence>
<dbReference type="InterPro" id="IPR011899">
    <property type="entry name" value="Glutaredoxin_euk/vir"/>
</dbReference>
<reference evidence="3" key="1">
    <citation type="submission" date="2021-06" db="EMBL/GenBank/DDBJ databases">
        <authorList>
            <person name="Kallberg Y."/>
            <person name="Tangrot J."/>
            <person name="Rosling A."/>
        </authorList>
    </citation>
    <scope>NUCLEOTIDE SEQUENCE</scope>
    <source>
        <strain evidence="3">FL130A</strain>
    </source>
</reference>
<dbReference type="Gene3D" id="3.40.30.10">
    <property type="entry name" value="Glutaredoxin"/>
    <property type="match status" value="1"/>
</dbReference>
<evidence type="ECO:0000259" key="2">
    <source>
        <dbReference type="Pfam" id="PF00462"/>
    </source>
</evidence>
<gene>
    <name evidence="3" type="ORF">ALEPTO_LOCUS4095</name>
</gene>
<dbReference type="GO" id="GO:0005634">
    <property type="term" value="C:nucleus"/>
    <property type="evidence" value="ECO:0007669"/>
    <property type="project" value="TreeGrafter"/>
</dbReference>
<accession>A0A9N8ZZB7</accession>
<dbReference type="FunFam" id="3.40.30.10:FF:000026">
    <property type="entry name" value="Glutaredoxin 2"/>
    <property type="match status" value="1"/>
</dbReference>
<dbReference type="InterPro" id="IPR014025">
    <property type="entry name" value="Glutaredoxin_subgr"/>
</dbReference>
<dbReference type="Pfam" id="PF00462">
    <property type="entry name" value="Glutaredoxin"/>
    <property type="match status" value="1"/>
</dbReference>
<dbReference type="Proteomes" id="UP000789508">
    <property type="component" value="Unassembled WGS sequence"/>
</dbReference>
<dbReference type="EMBL" id="CAJVPS010000882">
    <property type="protein sequence ID" value="CAG8513486.1"/>
    <property type="molecule type" value="Genomic_DNA"/>
</dbReference>